<dbReference type="RefSeq" id="WP_184889833.1">
    <property type="nucleotide sequence ID" value="NZ_BAAAHD010000087.1"/>
</dbReference>
<evidence type="ECO:0000259" key="6">
    <source>
        <dbReference type="PROSITE" id="PS50977"/>
    </source>
</evidence>
<organism evidence="8 9">
    <name type="scientific">Actinomadura livida</name>
    <dbReference type="NCBI Taxonomy" id="79909"/>
    <lineage>
        <taxon>Bacteria</taxon>
        <taxon>Bacillati</taxon>
        <taxon>Actinomycetota</taxon>
        <taxon>Actinomycetes</taxon>
        <taxon>Streptosporangiales</taxon>
        <taxon>Thermomonosporaceae</taxon>
        <taxon>Actinomadura</taxon>
    </lineage>
</organism>
<dbReference type="EMBL" id="JACHMV010000001">
    <property type="protein sequence ID" value="MBB4778668.1"/>
    <property type="molecule type" value="Genomic_DNA"/>
</dbReference>
<reference evidence="7" key="1">
    <citation type="journal article" date="2014" name="Int. J. Syst. Evol. Microbiol.">
        <title>Complete genome of a new Firmicutes species belonging to the dominant human colonic microbiota ('Ruminococcus bicirculans') reveals two chromosomes and a selective capacity to utilize plant glucans.</title>
        <authorList>
            <consortium name="NISC Comparative Sequencing Program"/>
            <person name="Wegmann U."/>
            <person name="Louis P."/>
            <person name="Goesmann A."/>
            <person name="Henrissat B."/>
            <person name="Duncan S.H."/>
            <person name="Flint H.J."/>
        </authorList>
    </citation>
    <scope>NUCLEOTIDE SEQUENCE</scope>
    <source>
        <strain evidence="7">JCM 10667</strain>
    </source>
</reference>
<gene>
    <name evidence="8" type="ORF">F4557_007086</name>
    <name evidence="7" type="ORF">GCM10009546_68510</name>
</gene>
<reference evidence="10" key="2">
    <citation type="journal article" date="2019" name="Int. J. Syst. Evol. Microbiol.">
        <title>The Global Catalogue of Microorganisms (GCM) 10K type strain sequencing project: providing services to taxonomists for standard genome sequencing and annotation.</title>
        <authorList>
            <consortium name="The Broad Institute Genomics Platform"/>
            <consortium name="The Broad Institute Genome Sequencing Center for Infectious Disease"/>
            <person name="Wu L."/>
            <person name="Ma J."/>
        </authorList>
    </citation>
    <scope>NUCLEOTIDE SEQUENCE [LARGE SCALE GENOMIC DNA]</scope>
    <source>
        <strain evidence="10">JCM 10667</strain>
    </source>
</reference>
<keyword evidence="10" id="KW-1185">Reference proteome</keyword>
<comment type="caution">
    <text evidence="8">The sequence shown here is derived from an EMBL/GenBank/DDBJ whole genome shotgun (WGS) entry which is preliminary data.</text>
</comment>
<reference evidence="8 9" key="3">
    <citation type="submission" date="2020-08" db="EMBL/GenBank/DDBJ databases">
        <title>Sequencing the genomes of 1000 actinobacteria strains.</title>
        <authorList>
            <person name="Klenk H.-P."/>
        </authorList>
    </citation>
    <scope>NUCLEOTIDE SEQUENCE [LARGE SCALE GENOMIC DNA]</scope>
    <source>
        <strain evidence="8 9">DSM 44772</strain>
    </source>
</reference>
<sequence length="214" mass="23374">MDSDGFTSLPRGRHKLTREQVAASQRERLLQGMTQAVGEKGYARTSVADVLKRARVSRETFYENFTDKQACFLAAYEASAERYLRVVNDALAAHDAPVMARLEGALRDYLRELAGDAGAARTFLLEIYAVGPAATALRYRVQDGFIEVIDGLLAEDERFRALPDPAFAVRMLVGGIASLVTGQVAMGQHASLPRLCGPIVAHVKSLLGQNHVRT</sequence>
<reference evidence="7" key="4">
    <citation type="submission" date="2023-12" db="EMBL/GenBank/DDBJ databases">
        <authorList>
            <person name="Sun Q."/>
            <person name="Inoue M."/>
        </authorList>
    </citation>
    <scope>NUCLEOTIDE SEQUENCE</scope>
    <source>
        <strain evidence="7">JCM 10667</strain>
    </source>
</reference>
<dbReference type="InterPro" id="IPR009057">
    <property type="entry name" value="Homeodomain-like_sf"/>
</dbReference>
<feature type="DNA-binding region" description="H-T-H motif" evidence="4">
    <location>
        <begin position="46"/>
        <end position="65"/>
    </location>
</feature>
<evidence type="ECO:0000313" key="10">
    <source>
        <dbReference type="Proteomes" id="UP001501427"/>
    </source>
</evidence>
<dbReference type="Proteomes" id="UP000549343">
    <property type="component" value="Unassembled WGS sequence"/>
</dbReference>
<dbReference type="PROSITE" id="PS50977">
    <property type="entry name" value="HTH_TETR_2"/>
    <property type="match status" value="1"/>
</dbReference>
<protein>
    <submittedName>
        <fullName evidence="8">AcrR family transcriptional regulator</fullName>
    </submittedName>
</protein>
<evidence type="ECO:0000256" key="1">
    <source>
        <dbReference type="ARBA" id="ARBA00023015"/>
    </source>
</evidence>
<dbReference type="AlphaFoldDB" id="A0A7W7IL41"/>
<keyword evidence="2 4" id="KW-0238">DNA-binding</keyword>
<dbReference type="Proteomes" id="UP001501427">
    <property type="component" value="Unassembled WGS sequence"/>
</dbReference>
<dbReference type="PANTHER" id="PTHR47506:SF1">
    <property type="entry name" value="HTH-TYPE TRANSCRIPTIONAL REGULATOR YJDC"/>
    <property type="match status" value="1"/>
</dbReference>
<feature type="region of interest" description="Disordered" evidence="5">
    <location>
        <begin position="1"/>
        <end position="20"/>
    </location>
</feature>
<dbReference type="GO" id="GO:0003677">
    <property type="term" value="F:DNA binding"/>
    <property type="evidence" value="ECO:0007669"/>
    <property type="project" value="UniProtKB-UniRule"/>
</dbReference>
<keyword evidence="1" id="KW-0805">Transcription regulation</keyword>
<evidence type="ECO:0000313" key="8">
    <source>
        <dbReference type="EMBL" id="MBB4778668.1"/>
    </source>
</evidence>
<feature type="domain" description="HTH tetR-type" evidence="6">
    <location>
        <begin position="23"/>
        <end position="83"/>
    </location>
</feature>
<dbReference type="SUPFAM" id="SSF46689">
    <property type="entry name" value="Homeodomain-like"/>
    <property type="match status" value="1"/>
</dbReference>
<evidence type="ECO:0000313" key="7">
    <source>
        <dbReference type="EMBL" id="GAA0596744.1"/>
    </source>
</evidence>
<dbReference type="Gene3D" id="1.10.357.10">
    <property type="entry name" value="Tetracycline Repressor, domain 2"/>
    <property type="match status" value="1"/>
</dbReference>
<dbReference type="InterPro" id="IPR001647">
    <property type="entry name" value="HTH_TetR"/>
</dbReference>
<name>A0A7W7IL41_9ACTN</name>
<evidence type="ECO:0000256" key="2">
    <source>
        <dbReference type="ARBA" id="ARBA00023125"/>
    </source>
</evidence>
<evidence type="ECO:0000256" key="4">
    <source>
        <dbReference type="PROSITE-ProRule" id="PRU00335"/>
    </source>
</evidence>
<proteinExistence type="predicted"/>
<evidence type="ECO:0000256" key="3">
    <source>
        <dbReference type="ARBA" id="ARBA00023163"/>
    </source>
</evidence>
<accession>A0A7W7IL41</accession>
<evidence type="ECO:0000256" key="5">
    <source>
        <dbReference type="SAM" id="MobiDB-lite"/>
    </source>
</evidence>
<keyword evidence="3" id="KW-0804">Transcription</keyword>
<dbReference type="Pfam" id="PF00440">
    <property type="entry name" value="TetR_N"/>
    <property type="match status" value="1"/>
</dbReference>
<evidence type="ECO:0000313" key="9">
    <source>
        <dbReference type="Proteomes" id="UP000549343"/>
    </source>
</evidence>
<dbReference type="PANTHER" id="PTHR47506">
    <property type="entry name" value="TRANSCRIPTIONAL REGULATORY PROTEIN"/>
    <property type="match status" value="1"/>
</dbReference>
<dbReference type="EMBL" id="BAAAHD010000087">
    <property type="protein sequence ID" value="GAA0596744.1"/>
    <property type="molecule type" value="Genomic_DNA"/>
</dbReference>